<protein>
    <submittedName>
        <fullName evidence="2">Uncharacterized protein</fullName>
    </submittedName>
</protein>
<gene>
    <name evidence="2" type="ORF">A9F13_27g00319</name>
</gene>
<feature type="region of interest" description="Disordered" evidence="1">
    <location>
        <begin position="106"/>
        <end position="155"/>
    </location>
</feature>
<evidence type="ECO:0000313" key="3">
    <source>
        <dbReference type="Proteomes" id="UP000195602"/>
    </source>
</evidence>
<comment type="caution">
    <text evidence="2">The sequence shown here is derived from an EMBL/GenBank/DDBJ whole genome shotgun (WGS) entry which is preliminary data.</text>
</comment>
<proteinExistence type="predicted"/>
<sequence length="341" mass="38148">MDDIEHLAKQVFGEEKVSSRDSSERTYPEHILHESTHATRYYNAFQQHTRQFVPSGSHVVRFSHSALERLSQEKVAAWDTETGITSRPGTSAALFSWSSSDKSVAARRRELEGKTRAPQNSLESKRLLHENSHSSQNTASATHNLAHSPKNSHRSTFAQRLALQAERESNRFVQQRIQVIKEHHLRAASKKVDERKRRDHESHVQRIRQKEEAYERALKAAIAEQSSRRSSGLFASLFGSPRSASFTFEPKSMAKASYSAENHPSKPLEAESSSSSLAQPQTPSRTASPSGTQSPIQSPGAFDNLEVLDRPEPQTSHNFLPLSAQAAPQLTDKPQEDLLTL</sequence>
<accession>A0AA91PV27</accession>
<feature type="region of interest" description="Disordered" evidence="1">
    <location>
        <begin position="187"/>
        <end position="210"/>
    </location>
</feature>
<feature type="compositionally biased region" description="Polar residues" evidence="1">
    <location>
        <begin position="285"/>
        <end position="297"/>
    </location>
</feature>
<feature type="compositionally biased region" description="Low complexity" evidence="1">
    <location>
        <begin position="270"/>
        <end position="284"/>
    </location>
</feature>
<feature type="compositionally biased region" description="Basic and acidic residues" evidence="1">
    <location>
        <begin position="190"/>
        <end position="210"/>
    </location>
</feature>
<reference evidence="2 3" key="1">
    <citation type="submission" date="2017-04" db="EMBL/GenBank/DDBJ databases">
        <title>Draft genome of the yeast Clavispora lusitaniae type strain CBS 6936.</title>
        <authorList>
            <person name="Durrens P."/>
            <person name="Klopp C."/>
            <person name="Biteau N."/>
            <person name="Fitton-Ouhabi V."/>
            <person name="Dementhon K."/>
            <person name="Accoceberry I."/>
            <person name="Sherman D.J."/>
            <person name="Noel T."/>
        </authorList>
    </citation>
    <scope>NUCLEOTIDE SEQUENCE [LARGE SCALE GENOMIC DNA]</scope>
    <source>
        <strain evidence="2 3">CBS 6936</strain>
    </source>
</reference>
<dbReference type="Proteomes" id="UP000195602">
    <property type="component" value="Unassembled WGS sequence"/>
</dbReference>
<dbReference type="KEGG" id="clus:A9F13_27g00319"/>
<feature type="region of interest" description="Disordered" evidence="1">
    <location>
        <begin position="257"/>
        <end position="341"/>
    </location>
</feature>
<feature type="compositionally biased region" description="Polar residues" evidence="1">
    <location>
        <begin position="133"/>
        <end position="145"/>
    </location>
</feature>
<organism evidence="2 3">
    <name type="scientific">Clavispora lusitaniae</name>
    <name type="common">Candida lusitaniae</name>
    <dbReference type="NCBI Taxonomy" id="36911"/>
    <lineage>
        <taxon>Eukaryota</taxon>
        <taxon>Fungi</taxon>
        <taxon>Dikarya</taxon>
        <taxon>Ascomycota</taxon>
        <taxon>Saccharomycotina</taxon>
        <taxon>Pichiomycetes</taxon>
        <taxon>Metschnikowiaceae</taxon>
        <taxon>Clavispora</taxon>
    </lineage>
</organism>
<evidence type="ECO:0000313" key="2">
    <source>
        <dbReference type="EMBL" id="OVF04491.1"/>
    </source>
</evidence>
<dbReference type="AlphaFoldDB" id="A0AA91PV27"/>
<evidence type="ECO:0000256" key="1">
    <source>
        <dbReference type="SAM" id="MobiDB-lite"/>
    </source>
</evidence>
<name>A0AA91PV27_CLALS</name>
<feature type="compositionally biased region" description="Basic and acidic residues" evidence="1">
    <location>
        <begin position="123"/>
        <end position="132"/>
    </location>
</feature>
<dbReference type="EMBL" id="LYUB02000027">
    <property type="protein sequence ID" value="OVF04491.1"/>
    <property type="molecule type" value="Genomic_DNA"/>
</dbReference>